<evidence type="ECO:0000259" key="20">
    <source>
        <dbReference type="PROSITE" id="PS51171"/>
    </source>
</evidence>
<accession>A0ABV1BY62</accession>
<comment type="pathway">
    <text evidence="5">Metabolic intermediate biosynthesis; prephenate biosynthesis; prephenate from chorismate: step 1/1.</text>
</comment>
<dbReference type="Pfam" id="PF01817">
    <property type="entry name" value="CM_2"/>
    <property type="match status" value="1"/>
</dbReference>
<evidence type="ECO:0000256" key="2">
    <source>
        <dbReference type="ARBA" id="ARBA00002364"/>
    </source>
</evidence>
<dbReference type="PROSITE" id="PS51168">
    <property type="entry name" value="CHORISMATE_MUT_2"/>
    <property type="match status" value="1"/>
</dbReference>
<dbReference type="SUPFAM" id="SSF48600">
    <property type="entry name" value="Chorismate mutase II"/>
    <property type="match status" value="1"/>
</dbReference>
<keyword evidence="9" id="KW-0963">Cytoplasm</keyword>
<dbReference type="InterPro" id="IPR045865">
    <property type="entry name" value="ACT-like_dom_sf"/>
</dbReference>
<dbReference type="CDD" id="cd13631">
    <property type="entry name" value="PBP2_Ct-PDT_like"/>
    <property type="match status" value="1"/>
</dbReference>
<dbReference type="PROSITE" id="PS00857">
    <property type="entry name" value="PREPHENATE_DEHYDR_1"/>
    <property type="match status" value="1"/>
</dbReference>
<name>A0ABV1BY62_9FIRM</name>
<sequence>MLDLNVIREQIDGIDKQLVDLFEQRMKLTKEVAEYKIQTGKKVLDTQRERAKIEAVTKLVKNEANVHAIDDLFSQIMANSRKGQYQLLEAMGQTLREPYEAIESINKEGVKIVYQGVPGAYTQEAACNFFGEDCDNYGVPTWRDVMEAVKNKEADYGVLPIENSTTGSVVGVYDLLQEYDNYIIAETFVNIDHVLVGLKGTDINKVTTVYSHPQGIMQCDHFLNTHKDWQRIHQANTAMAAKMLLSENDHTHVAISSKKAAQIYGLEVLETGIADLSNNTTRFVIITNARRFLKNANKTSIVFETANEAGTLYNLLSHIIYNGLNMYKIESRPADKQWDYKFFVDFEGNIDDPRVMNALRGIQEEAKSIKLLGNY</sequence>
<evidence type="ECO:0000256" key="3">
    <source>
        <dbReference type="ARBA" id="ARBA00004496"/>
    </source>
</evidence>
<evidence type="ECO:0000256" key="5">
    <source>
        <dbReference type="ARBA" id="ARBA00004817"/>
    </source>
</evidence>
<comment type="catalytic activity">
    <reaction evidence="18">
        <text>prephenate + H(+) = 3-phenylpyruvate + CO2 + H2O</text>
        <dbReference type="Rhea" id="RHEA:21648"/>
        <dbReference type="ChEBI" id="CHEBI:15377"/>
        <dbReference type="ChEBI" id="CHEBI:15378"/>
        <dbReference type="ChEBI" id="CHEBI:16526"/>
        <dbReference type="ChEBI" id="CHEBI:18005"/>
        <dbReference type="ChEBI" id="CHEBI:29934"/>
        <dbReference type="EC" id="4.2.1.51"/>
    </reaction>
</comment>
<proteinExistence type="predicted"/>
<evidence type="ECO:0000256" key="1">
    <source>
        <dbReference type="ARBA" id="ARBA00000824"/>
    </source>
</evidence>
<dbReference type="SUPFAM" id="SSF53850">
    <property type="entry name" value="Periplasmic binding protein-like II"/>
    <property type="match status" value="1"/>
</dbReference>
<keyword evidence="23" id="KW-1185">Reference proteome</keyword>
<dbReference type="PIRSF" id="PIRSF001500">
    <property type="entry name" value="Chor_mut_pdt_Ppr"/>
    <property type="match status" value="1"/>
</dbReference>
<comment type="subcellular location">
    <subcellularLocation>
        <location evidence="3">Cytoplasm</location>
    </subcellularLocation>
</comment>
<evidence type="ECO:0000313" key="22">
    <source>
        <dbReference type="EMBL" id="MEQ2380666.1"/>
    </source>
</evidence>
<dbReference type="RefSeq" id="WP_022502895.1">
    <property type="nucleotide sequence ID" value="NZ_DAWCMB010000090.1"/>
</dbReference>
<comment type="catalytic activity">
    <reaction evidence="1">
        <text>chorismate = prephenate</text>
        <dbReference type="Rhea" id="RHEA:13897"/>
        <dbReference type="ChEBI" id="CHEBI:29748"/>
        <dbReference type="ChEBI" id="CHEBI:29934"/>
        <dbReference type="EC" id="5.4.99.5"/>
    </reaction>
</comment>
<dbReference type="PANTHER" id="PTHR21022">
    <property type="entry name" value="PREPHENATE DEHYDRATASE P PROTEIN"/>
    <property type="match status" value="1"/>
</dbReference>
<dbReference type="EC" id="4.2.1.51" evidence="6"/>
<evidence type="ECO:0000256" key="6">
    <source>
        <dbReference type="ARBA" id="ARBA00013147"/>
    </source>
</evidence>
<dbReference type="PROSITE" id="PS51171">
    <property type="entry name" value="PREPHENATE_DEHYDR_3"/>
    <property type="match status" value="1"/>
</dbReference>
<evidence type="ECO:0000256" key="15">
    <source>
        <dbReference type="ARBA" id="ARBA00023268"/>
    </source>
</evidence>
<dbReference type="PANTHER" id="PTHR21022:SF19">
    <property type="entry name" value="PREPHENATE DEHYDRATASE-RELATED"/>
    <property type="match status" value="1"/>
</dbReference>
<dbReference type="NCBIfam" id="NF008865">
    <property type="entry name" value="PRK11898.1"/>
    <property type="match status" value="1"/>
</dbReference>
<dbReference type="InterPro" id="IPR001086">
    <property type="entry name" value="Preph_deHydtase"/>
</dbReference>
<evidence type="ECO:0000256" key="12">
    <source>
        <dbReference type="ARBA" id="ARBA00023222"/>
    </source>
</evidence>
<dbReference type="PROSITE" id="PS51671">
    <property type="entry name" value="ACT"/>
    <property type="match status" value="1"/>
</dbReference>
<organism evidence="22 23">
    <name type="scientific">[Lactobacillus] rogosae</name>
    <dbReference type="NCBI Taxonomy" id="706562"/>
    <lineage>
        <taxon>Bacteria</taxon>
        <taxon>Bacillati</taxon>
        <taxon>Bacillota</taxon>
        <taxon>Clostridia</taxon>
        <taxon>Lachnospirales</taxon>
        <taxon>Lachnospiraceae</taxon>
        <taxon>Lachnospira</taxon>
    </lineage>
</organism>
<dbReference type="InterPro" id="IPR008242">
    <property type="entry name" value="Chor_mutase/pphenate_deHydtase"/>
</dbReference>
<comment type="function">
    <text evidence="2">Catalyzes the Claisen rearrangement of chorismate to prephenate and the decarboxylation/dehydration of prephenate to phenylpyruvate.</text>
</comment>
<evidence type="ECO:0000259" key="19">
    <source>
        <dbReference type="PROSITE" id="PS51168"/>
    </source>
</evidence>
<dbReference type="EMBL" id="JBBMER010000012">
    <property type="protein sequence ID" value="MEQ2380666.1"/>
    <property type="molecule type" value="Genomic_DNA"/>
</dbReference>
<feature type="domain" description="ACT" evidence="21">
    <location>
        <begin position="300"/>
        <end position="375"/>
    </location>
</feature>
<comment type="pathway">
    <text evidence="4">Amino-acid biosynthesis; L-phenylalanine biosynthesis; phenylpyruvate from prephenate: step 1/1.</text>
</comment>
<keyword evidence="15" id="KW-0511">Multifunctional enzyme</keyword>
<evidence type="ECO:0000256" key="16">
    <source>
        <dbReference type="ARBA" id="ARBA00031175"/>
    </source>
</evidence>
<keyword evidence="11" id="KW-0057">Aromatic amino acid biosynthesis</keyword>
<dbReference type="InterPro" id="IPR002912">
    <property type="entry name" value="ACT_dom"/>
</dbReference>
<feature type="domain" description="Prephenate dehydratase" evidence="20">
    <location>
        <begin position="111"/>
        <end position="288"/>
    </location>
</feature>
<keyword evidence="10" id="KW-0028">Amino-acid biosynthesis</keyword>
<dbReference type="InterPro" id="IPR018528">
    <property type="entry name" value="Preph_deHydtase_CS"/>
</dbReference>
<evidence type="ECO:0000259" key="21">
    <source>
        <dbReference type="PROSITE" id="PS51671"/>
    </source>
</evidence>
<keyword evidence="12" id="KW-0584">Phenylalanine biosynthesis</keyword>
<dbReference type="SUPFAM" id="SSF55021">
    <property type="entry name" value="ACT-like"/>
    <property type="match status" value="1"/>
</dbReference>
<evidence type="ECO:0000256" key="17">
    <source>
        <dbReference type="ARBA" id="ARBA00031520"/>
    </source>
</evidence>
<keyword evidence="13" id="KW-0413">Isomerase</keyword>
<evidence type="ECO:0000256" key="13">
    <source>
        <dbReference type="ARBA" id="ARBA00023235"/>
    </source>
</evidence>
<dbReference type="Proteomes" id="UP001442364">
    <property type="component" value="Unassembled WGS sequence"/>
</dbReference>
<dbReference type="CDD" id="cd04905">
    <property type="entry name" value="ACT_CM-PDT"/>
    <property type="match status" value="1"/>
</dbReference>
<dbReference type="NCBIfam" id="TIGR01805">
    <property type="entry name" value="CM_mono_grmpos"/>
    <property type="match status" value="1"/>
</dbReference>
<dbReference type="Gene3D" id="3.30.70.260">
    <property type="match status" value="1"/>
</dbReference>
<evidence type="ECO:0000256" key="8">
    <source>
        <dbReference type="ARBA" id="ARBA00021872"/>
    </source>
</evidence>
<dbReference type="InterPro" id="IPR036263">
    <property type="entry name" value="Chorismate_II_sf"/>
</dbReference>
<dbReference type="Pfam" id="PF00800">
    <property type="entry name" value="PDT"/>
    <property type="match status" value="1"/>
</dbReference>
<gene>
    <name evidence="22" type="primary">pheA</name>
    <name evidence="22" type="ORF">WMO14_12455</name>
</gene>
<keyword evidence="14 22" id="KW-0456">Lyase</keyword>
<reference evidence="22 23" key="1">
    <citation type="submission" date="2024-03" db="EMBL/GenBank/DDBJ databases">
        <title>Human intestinal bacterial collection.</title>
        <authorList>
            <person name="Pauvert C."/>
            <person name="Hitch T.C.A."/>
            <person name="Clavel T."/>
        </authorList>
    </citation>
    <scope>NUCLEOTIDE SEQUENCE [LARGE SCALE GENOMIC DNA]</scope>
    <source>
        <strain evidence="22 23">CLA-AA-H255</strain>
    </source>
</reference>
<dbReference type="InterPro" id="IPR011279">
    <property type="entry name" value="Chorismate_mutase_GmP"/>
</dbReference>
<dbReference type="SMART" id="SM00830">
    <property type="entry name" value="CM_2"/>
    <property type="match status" value="1"/>
</dbReference>
<comment type="caution">
    <text evidence="22">The sequence shown here is derived from an EMBL/GenBank/DDBJ whole genome shotgun (WGS) entry which is preliminary data.</text>
</comment>
<evidence type="ECO:0000256" key="18">
    <source>
        <dbReference type="ARBA" id="ARBA00047848"/>
    </source>
</evidence>
<evidence type="ECO:0000256" key="9">
    <source>
        <dbReference type="ARBA" id="ARBA00022490"/>
    </source>
</evidence>
<evidence type="ECO:0000256" key="14">
    <source>
        <dbReference type="ARBA" id="ARBA00023239"/>
    </source>
</evidence>
<dbReference type="InterPro" id="IPR002701">
    <property type="entry name" value="CM_II_prokaryot"/>
</dbReference>
<dbReference type="Gene3D" id="3.40.190.10">
    <property type="entry name" value="Periplasmic binding protein-like II"/>
    <property type="match status" value="2"/>
</dbReference>
<feature type="domain" description="Chorismate mutase" evidence="19">
    <location>
        <begin position="1"/>
        <end position="88"/>
    </location>
</feature>
<dbReference type="Gene3D" id="1.20.59.10">
    <property type="entry name" value="Chorismate mutase"/>
    <property type="match status" value="1"/>
</dbReference>
<evidence type="ECO:0000313" key="23">
    <source>
        <dbReference type="Proteomes" id="UP001442364"/>
    </source>
</evidence>
<evidence type="ECO:0000256" key="10">
    <source>
        <dbReference type="ARBA" id="ARBA00022605"/>
    </source>
</evidence>
<evidence type="ECO:0000256" key="11">
    <source>
        <dbReference type="ARBA" id="ARBA00023141"/>
    </source>
</evidence>
<evidence type="ECO:0000256" key="4">
    <source>
        <dbReference type="ARBA" id="ARBA00004741"/>
    </source>
</evidence>
<dbReference type="GO" id="GO:0004664">
    <property type="term" value="F:prephenate dehydratase activity"/>
    <property type="evidence" value="ECO:0007669"/>
    <property type="project" value="UniProtKB-EC"/>
</dbReference>
<evidence type="ECO:0000256" key="7">
    <source>
        <dbReference type="ARBA" id="ARBA00014401"/>
    </source>
</evidence>
<dbReference type="InterPro" id="IPR036979">
    <property type="entry name" value="CM_dom_sf"/>
</dbReference>
<protein>
    <recommendedName>
        <fullName evidence="7">Bifunctional chorismate mutase/prephenate dehydratase</fullName>
        <ecNumber evidence="6">4.2.1.51</ecNumber>
    </recommendedName>
    <alternativeName>
        <fullName evidence="17">Chorismate mutase-prephenate dehydratase</fullName>
    </alternativeName>
    <alternativeName>
        <fullName evidence="8">Prephenate dehydratase</fullName>
    </alternativeName>
    <alternativeName>
        <fullName evidence="16">p-protein</fullName>
    </alternativeName>
</protein>